<reference evidence="1" key="1">
    <citation type="journal article" date="2020" name="Cell">
        <title>Large-Scale Comparative Analyses of Tick Genomes Elucidate Their Genetic Diversity and Vector Capacities.</title>
        <authorList>
            <consortium name="Tick Genome and Microbiome Consortium (TIGMIC)"/>
            <person name="Jia N."/>
            <person name="Wang J."/>
            <person name="Shi W."/>
            <person name="Du L."/>
            <person name="Sun Y."/>
            <person name="Zhan W."/>
            <person name="Jiang J.F."/>
            <person name="Wang Q."/>
            <person name="Zhang B."/>
            <person name="Ji P."/>
            <person name="Bell-Sakyi L."/>
            <person name="Cui X.M."/>
            <person name="Yuan T.T."/>
            <person name="Jiang B.G."/>
            <person name="Yang W.F."/>
            <person name="Lam T.T."/>
            <person name="Chang Q.C."/>
            <person name="Ding S.J."/>
            <person name="Wang X.J."/>
            <person name="Zhu J.G."/>
            <person name="Ruan X.D."/>
            <person name="Zhao L."/>
            <person name="Wei J.T."/>
            <person name="Ye R.Z."/>
            <person name="Que T.C."/>
            <person name="Du C.H."/>
            <person name="Zhou Y.H."/>
            <person name="Cheng J.X."/>
            <person name="Dai P.F."/>
            <person name="Guo W.B."/>
            <person name="Han X.H."/>
            <person name="Huang E.J."/>
            <person name="Li L.F."/>
            <person name="Wei W."/>
            <person name="Gao Y.C."/>
            <person name="Liu J.Z."/>
            <person name="Shao H.Z."/>
            <person name="Wang X."/>
            <person name="Wang C.C."/>
            <person name="Yang T.C."/>
            <person name="Huo Q.B."/>
            <person name="Li W."/>
            <person name="Chen H.Y."/>
            <person name="Chen S.E."/>
            <person name="Zhou L.G."/>
            <person name="Ni X.B."/>
            <person name="Tian J.H."/>
            <person name="Sheng Y."/>
            <person name="Liu T."/>
            <person name="Pan Y.S."/>
            <person name="Xia L.Y."/>
            <person name="Li J."/>
            <person name="Zhao F."/>
            <person name="Cao W.C."/>
        </authorList>
    </citation>
    <scope>NUCLEOTIDE SEQUENCE</scope>
    <source>
        <strain evidence="1">Rsan-2018</strain>
    </source>
</reference>
<organism evidence="1 2">
    <name type="scientific">Rhipicephalus sanguineus</name>
    <name type="common">Brown dog tick</name>
    <name type="synonym">Ixodes sanguineus</name>
    <dbReference type="NCBI Taxonomy" id="34632"/>
    <lineage>
        <taxon>Eukaryota</taxon>
        <taxon>Metazoa</taxon>
        <taxon>Ecdysozoa</taxon>
        <taxon>Arthropoda</taxon>
        <taxon>Chelicerata</taxon>
        <taxon>Arachnida</taxon>
        <taxon>Acari</taxon>
        <taxon>Parasitiformes</taxon>
        <taxon>Ixodida</taxon>
        <taxon>Ixodoidea</taxon>
        <taxon>Ixodidae</taxon>
        <taxon>Rhipicephalinae</taxon>
        <taxon>Rhipicephalus</taxon>
        <taxon>Rhipicephalus</taxon>
    </lineage>
</organism>
<evidence type="ECO:0000313" key="1">
    <source>
        <dbReference type="EMBL" id="KAH7973110.1"/>
    </source>
</evidence>
<protein>
    <submittedName>
        <fullName evidence="1">Uncharacterized protein</fullName>
    </submittedName>
</protein>
<gene>
    <name evidence="1" type="ORF">HPB52_021607</name>
</gene>
<dbReference type="Proteomes" id="UP000821837">
    <property type="component" value="Chromosome 11"/>
</dbReference>
<accession>A0A9D4T6B2</accession>
<dbReference type="AlphaFoldDB" id="A0A9D4T6B2"/>
<proteinExistence type="predicted"/>
<name>A0A9D4T6B2_RHISA</name>
<reference evidence="1" key="2">
    <citation type="submission" date="2021-09" db="EMBL/GenBank/DDBJ databases">
        <authorList>
            <person name="Jia N."/>
            <person name="Wang J."/>
            <person name="Shi W."/>
            <person name="Du L."/>
            <person name="Sun Y."/>
            <person name="Zhan W."/>
            <person name="Jiang J."/>
            <person name="Wang Q."/>
            <person name="Zhang B."/>
            <person name="Ji P."/>
            <person name="Sakyi L.B."/>
            <person name="Cui X."/>
            <person name="Yuan T."/>
            <person name="Jiang B."/>
            <person name="Yang W."/>
            <person name="Lam T.T.-Y."/>
            <person name="Chang Q."/>
            <person name="Ding S."/>
            <person name="Wang X."/>
            <person name="Zhu J."/>
            <person name="Ruan X."/>
            <person name="Zhao L."/>
            <person name="Wei J."/>
            <person name="Que T."/>
            <person name="Du C."/>
            <person name="Cheng J."/>
            <person name="Dai P."/>
            <person name="Han X."/>
            <person name="Huang E."/>
            <person name="Gao Y."/>
            <person name="Liu J."/>
            <person name="Shao H."/>
            <person name="Ye R."/>
            <person name="Li L."/>
            <person name="Wei W."/>
            <person name="Wang X."/>
            <person name="Wang C."/>
            <person name="Huo Q."/>
            <person name="Li W."/>
            <person name="Guo W."/>
            <person name="Chen H."/>
            <person name="Chen S."/>
            <person name="Zhou L."/>
            <person name="Zhou L."/>
            <person name="Ni X."/>
            <person name="Tian J."/>
            <person name="Zhou Y."/>
            <person name="Sheng Y."/>
            <person name="Liu T."/>
            <person name="Pan Y."/>
            <person name="Xia L."/>
            <person name="Li J."/>
            <person name="Zhao F."/>
            <person name="Cao W."/>
        </authorList>
    </citation>
    <scope>NUCLEOTIDE SEQUENCE</scope>
    <source>
        <strain evidence="1">Rsan-2018</strain>
        <tissue evidence="1">Larvae</tissue>
    </source>
</reference>
<sequence length="111" mass="12106">MRYNLQRGLSQMLHRMRQLLDDSAQDFESPLLHKLFVDCLPQNPIPVLATAGEASLEKLVELADRIADYSCAGSTVSLASVITPDTDTSRLEGKVNQLAASIAAMRISAHP</sequence>
<dbReference type="EMBL" id="JABSTV010001247">
    <property type="protein sequence ID" value="KAH7973110.1"/>
    <property type="molecule type" value="Genomic_DNA"/>
</dbReference>
<comment type="caution">
    <text evidence="1">The sequence shown here is derived from an EMBL/GenBank/DDBJ whole genome shotgun (WGS) entry which is preliminary data.</text>
</comment>
<keyword evidence="2" id="KW-1185">Reference proteome</keyword>
<evidence type="ECO:0000313" key="2">
    <source>
        <dbReference type="Proteomes" id="UP000821837"/>
    </source>
</evidence>